<accession>A0ABU6QXC7</accession>
<evidence type="ECO:0000256" key="1">
    <source>
        <dbReference type="SAM" id="MobiDB-lite"/>
    </source>
</evidence>
<reference evidence="2 3" key="1">
    <citation type="journal article" date="2023" name="Plants (Basel)">
        <title>Bridging the Gap: Combining Genomics and Transcriptomics Approaches to Understand Stylosanthes scabra, an Orphan Legume from the Brazilian Caatinga.</title>
        <authorList>
            <person name="Ferreira-Neto J.R.C."/>
            <person name="da Silva M.D."/>
            <person name="Binneck E."/>
            <person name="de Melo N.F."/>
            <person name="da Silva R.H."/>
            <person name="de Melo A.L.T.M."/>
            <person name="Pandolfi V."/>
            <person name="Bustamante F.O."/>
            <person name="Brasileiro-Vidal A.C."/>
            <person name="Benko-Iseppon A.M."/>
        </authorList>
    </citation>
    <scope>NUCLEOTIDE SEQUENCE [LARGE SCALE GENOMIC DNA]</scope>
    <source>
        <tissue evidence="2">Leaves</tissue>
    </source>
</reference>
<evidence type="ECO:0000313" key="3">
    <source>
        <dbReference type="Proteomes" id="UP001341840"/>
    </source>
</evidence>
<sequence>MDGVVTAVVEKKRLSKEGPTRTSMTGGGGASQRGPEVKGEVARMATSAAGGWREDDEKEGKEFVSAEEKTHSGTGATGNGGAPWRSSSGSVVPLLLVVCINERLGLMEPPFKLQQALMTVEMLNPLQVWLGSEVFQAQGPLRWSHIGTWSKKKEFDDYGYDYTVVATYGAWRKSKDLVVEGCCKSTTIADSGDEIIPDYWPSAQYDGNTCMMKRRECINRCKMQNSNNEKELEKCIHFKCRPLV</sequence>
<proteinExistence type="predicted"/>
<dbReference type="Proteomes" id="UP001341840">
    <property type="component" value="Unassembled WGS sequence"/>
</dbReference>
<name>A0ABU6QXC7_9FABA</name>
<organism evidence="2 3">
    <name type="scientific">Stylosanthes scabra</name>
    <dbReference type="NCBI Taxonomy" id="79078"/>
    <lineage>
        <taxon>Eukaryota</taxon>
        <taxon>Viridiplantae</taxon>
        <taxon>Streptophyta</taxon>
        <taxon>Embryophyta</taxon>
        <taxon>Tracheophyta</taxon>
        <taxon>Spermatophyta</taxon>
        <taxon>Magnoliopsida</taxon>
        <taxon>eudicotyledons</taxon>
        <taxon>Gunneridae</taxon>
        <taxon>Pentapetalae</taxon>
        <taxon>rosids</taxon>
        <taxon>fabids</taxon>
        <taxon>Fabales</taxon>
        <taxon>Fabaceae</taxon>
        <taxon>Papilionoideae</taxon>
        <taxon>50 kb inversion clade</taxon>
        <taxon>dalbergioids sensu lato</taxon>
        <taxon>Dalbergieae</taxon>
        <taxon>Pterocarpus clade</taxon>
        <taxon>Stylosanthes</taxon>
    </lineage>
</organism>
<dbReference type="EMBL" id="JASCZI010001921">
    <property type="protein sequence ID" value="MED6115639.1"/>
    <property type="molecule type" value="Genomic_DNA"/>
</dbReference>
<comment type="caution">
    <text evidence="2">The sequence shown here is derived from an EMBL/GenBank/DDBJ whole genome shotgun (WGS) entry which is preliminary data.</text>
</comment>
<gene>
    <name evidence="2" type="ORF">PIB30_092601</name>
</gene>
<feature type="region of interest" description="Disordered" evidence="1">
    <location>
        <begin position="1"/>
        <end position="86"/>
    </location>
</feature>
<feature type="compositionally biased region" description="Basic and acidic residues" evidence="1">
    <location>
        <begin position="9"/>
        <end position="19"/>
    </location>
</feature>
<protein>
    <submittedName>
        <fullName evidence="2">Uncharacterized protein</fullName>
    </submittedName>
</protein>
<feature type="non-terminal residue" evidence="2">
    <location>
        <position position="244"/>
    </location>
</feature>
<keyword evidence="3" id="KW-1185">Reference proteome</keyword>
<feature type="compositionally biased region" description="Basic and acidic residues" evidence="1">
    <location>
        <begin position="52"/>
        <end position="71"/>
    </location>
</feature>
<evidence type="ECO:0000313" key="2">
    <source>
        <dbReference type="EMBL" id="MED6115639.1"/>
    </source>
</evidence>